<comment type="caution">
    <text evidence="2">The sequence shown here is derived from an EMBL/GenBank/DDBJ whole genome shotgun (WGS) entry which is preliminary data.</text>
</comment>
<keyword evidence="3" id="KW-1185">Reference proteome</keyword>
<evidence type="ECO:0000256" key="1">
    <source>
        <dbReference type="SAM" id="MobiDB-lite"/>
    </source>
</evidence>
<dbReference type="RefSeq" id="WP_193952099.1">
    <property type="nucleotide sequence ID" value="NZ_JADEYS010000003.1"/>
</dbReference>
<dbReference type="InterPro" id="IPR036760">
    <property type="entry name" value="SspB-like_sf"/>
</dbReference>
<dbReference type="PIRSF" id="PIRSF005276">
    <property type="entry name" value="SspB"/>
    <property type="match status" value="1"/>
</dbReference>
<feature type="region of interest" description="Disordered" evidence="1">
    <location>
        <begin position="105"/>
        <end position="135"/>
    </location>
</feature>
<accession>A0A8J7FI69</accession>
<dbReference type="GO" id="GO:0005829">
    <property type="term" value="C:cytosol"/>
    <property type="evidence" value="ECO:0007669"/>
    <property type="project" value="TreeGrafter"/>
</dbReference>
<name>A0A8J7FI69_9GAMM</name>
<proteinExistence type="predicted"/>
<dbReference type="GO" id="GO:0045732">
    <property type="term" value="P:positive regulation of protein catabolic process"/>
    <property type="evidence" value="ECO:0007669"/>
    <property type="project" value="TreeGrafter"/>
</dbReference>
<keyword evidence="2" id="KW-0378">Hydrolase</keyword>
<dbReference type="GO" id="GO:0005840">
    <property type="term" value="C:ribosome"/>
    <property type="evidence" value="ECO:0007669"/>
    <property type="project" value="TreeGrafter"/>
</dbReference>
<dbReference type="Proteomes" id="UP000640333">
    <property type="component" value="Unassembled WGS sequence"/>
</dbReference>
<reference evidence="2" key="1">
    <citation type="submission" date="2020-10" db="EMBL/GenBank/DDBJ databases">
        <title>Bacterium isolated from coastal waters sediment.</title>
        <authorList>
            <person name="Chen R.-J."/>
            <person name="Lu D.-C."/>
            <person name="Zhu K.-L."/>
            <person name="Du Z.-J."/>
        </authorList>
    </citation>
    <scope>NUCLEOTIDE SEQUENCE</scope>
    <source>
        <strain evidence="2">N1Y112</strain>
    </source>
</reference>
<dbReference type="EMBL" id="JADEYS010000003">
    <property type="protein sequence ID" value="MBE9396553.1"/>
    <property type="molecule type" value="Genomic_DNA"/>
</dbReference>
<feature type="compositionally biased region" description="Basic residues" evidence="1">
    <location>
        <begin position="126"/>
        <end position="135"/>
    </location>
</feature>
<dbReference type="GO" id="GO:0006508">
    <property type="term" value="P:proteolysis"/>
    <property type="evidence" value="ECO:0007669"/>
    <property type="project" value="UniProtKB-KW"/>
</dbReference>
<protein>
    <submittedName>
        <fullName evidence="2">ClpXP protease specificity-enhancing factor</fullName>
    </submittedName>
</protein>
<evidence type="ECO:0000313" key="3">
    <source>
        <dbReference type="Proteomes" id="UP000640333"/>
    </source>
</evidence>
<dbReference type="Pfam" id="PF04386">
    <property type="entry name" value="SspB"/>
    <property type="match status" value="1"/>
</dbReference>
<dbReference type="NCBIfam" id="NF008769">
    <property type="entry name" value="PRK11798.2-5"/>
    <property type="match status" value="1"/>
</dbReference>
<organism evidence="2 3">
    <name type="scientific">Pontibacterium sinense</name>
    <dbReference type="NCBI Taxonomy" id="2781979"/>
    <lineage>
        <taxon>Bacteria</taxon>
        <taxon>Pseudomonadati</taxon>
        <taxon>Pseudomonadota</taxon>
        <taxon>Gammaproteobacteria</taxon>
        <taxon>Oceanospirillales</taxon>
        <taxon>Oceanospirillaceae</taxon>
        <taxon>Pontibacterium</taxon>
    </lineage>
</organism>
<dbReference type="PANTHER" id="PTHR37486:SF1">
    <property type="entry name" value="STRINGENT STARVATION PROTEIN B"/>
    <property type="match status" value="1"/>
</dbReference>
<gene>
    <name evidence="2" type="ORF">IOQ59_04675</name>
</gene>
<sequence>MKPSRPYLLRALYEWMLDNDLTPHVVVNAEWEDVVVPTQFVEDGQIVLNIIPSAVRDFIIGDDVLSFNARFGGVPMDVYIPLGAVIAVYARENAAGMGFGMEPGAELYDANEPQPPEPEVTEPPKKKGPMLKVVK</sequence>
<dbReference type="PANTHER" id="PTHR37486">
    <property type="entry name" value="STRINGENT STARVATION PROTEIN B"/>
    <property type="match status" value="1"/>
</dbReference>
<dbReference type="SUPFAM" id="SSF101738">
    <property type="entry name" value="SspB-like"/>
    <property type="match status" value="1"/>
</dbReference>
<evidence type="ECO:0000313" key="2">
    <source>
        <dbReference type="EMBL" id="MBE9396553.1"/>
    </source>
</evidence>
<dbReference type="GO" id="GO:0008233">
    <property type="term" value="F:peptidase activity"/>
    <property type="evidence" value="ECO:0007669"/>
    <property type="project" value="UniProtKB-KW"/>
</dbReference>
<dbReference type="Gene3D" id="2.30.30.220">
    <property type="entry name" value="SspB-like"/>
    <property type="match status" value="1"/>
</dbReference>
<dbReference type="InterPro" id="IPR007481">
    <property type="entry name" value="SspB"/>
</dbReference>
<dbReference type="AlphaFoldDB" id="A0A8J7FI69"/>
<dbReference type="NCBIfam" id="NF008763">
    <property type="entry name" value="PRK11798.1-2"/>
    <property type="match status" value="1"/>
</dbReference>
<keyword evidence="2" id="KW-0645">Protease</keyword>